<reference evidence="3 4" key="1">
    <citation type="submission" date="2023-08" db="EMBL/GenBank/DDBJ databases">
        <authorList>
            <person name="Park J.-S."/>
        </authorList>
    </citation>
    <scope>NUCLEOTIDE SEQUENCE [LARGE SCALE GENOMIC DNA]</scope>
    <source>
        <strain evidence="3 4">2205SS18-9</strain>
    </source>
</reference>
<protein>
    <submittedName>
        <fullName evidence="3">DUF4309 domain-containing protein</fullName>
    </submittedName>
</protein>
<feature type="region of interest" description="Disordered" evidence="1">
    <location>
        <begin position="29"/>
        <end position="85"/>
    </location>
</feature>
<accession>A0ABT9IYM0</accession>
<dbReference type="Proteomes" id="UP001231941">
    <property type="component" value="Unassembled WGS sequence"/>
</dbReference>
<feature type="signal peptide" evidence="2">
    <location>
        <begin position="1"/>
        <end position="20"/>
    </location>
</feature>
<feature type="compositionally biased region" description="Acidic residues" evidence="1">
    <location>
        <begin position="46"/>
        <end position="56"/>
    </location>
</feature>
<dbReference type="RefSeq" id="WP_305991532.1">
    <property type="nucleotide sequence ID" value="NZ_JAVAMP010000002.1"/>
</dbReference>
<dbReference type="PROSITE" id="PS51257">
    <property type="entry name" value="PROKAR_LIPOPROTEIN"/>
    <property type="match status" value="1"/>
</dbReference>
<name>A0ABT9IYM0_9BACL</name>
<sequence length="228" mass="25711">MSMYKFSILSLILCLSLLLAACSNVDNNLSKPSTDQKESESLITDDTAETTTEEAENLNTSDNIAESHVEETENPSNTAAEEPHTDETFEFSDLSCNLIVDTNLLKDASSGKLPGVDVSRGMSIQEIEQKYGEPDKIGNDISSGSLYYHYNGCTFYFDPEDKVRTMTVKFKMTPTQFKELIGEEPYSEGISPINDNYGLYYQLENDYRFYIHFPTEESDKGLLLYKIN</sequence>
<dbReference type="Pfam" id="PF14172">
    <property type="entry name" value="DUF4309"/>
    <property type="match status" value="1"/>
</dbReference>
<dbReference type="InterPro" id="IPR025453">
    <property type="entry name" value="DUF4309"/>
</dbReference>
<comment type="caution">
    <text evidence="3">The sequence shown here is derived from an EMBL/GenBank/DDBJ whole genome shotgun (WGS) entry which is preliminary data.</text>
</comment>
<evidence type="ECO:0000313" key="3">
    <source>
        <dbReference type="EMBL" id="MDP5274247.1"/>
    </source>
</evidence>
<gene>
    <name evidence="3" type="ORF">Q5Y73_09015</name>
</gene>
<keyword evidence="2" id="KW-0732">Signal</keyword>
<proteinExistence type="predicted"/>
<evidence type="ECO:0000256" key="2">
    <source>
        <dbReference type="SAM" id="SignalP"/>
    </source>
</evidence>
<keyword evidence="4" id="KW-1185">Reference proteome</keyword>
<evidence type="ECO:0000313" key="4">
    <source>
        <dbReference type="Proteomes" id="UP001231941"/>
    </source>
</evidence>
<organism evidence="3 4">
    <name type="scientific">Chengkuizengella axinellae</name>
    <dbReference type="NCBI Taxonomy" id="3064388"/>
    <lineage>
        <taxon>Bacteria</taxon>
        <taxon>Bacillati</taxon>
        <taxon>Bacillota</taxon>
        <taxon>Bacilli</taxon>
        <taxon>Bacillales</taxon>
        <taxon>Paenibacillaceae</taxon>
        <taxon>Chengkuizengella</taxon>
    </lineage>
</organism>
<dbReference type="EMBL" id="JAVAMP010000002">
    <property type="protein sequence ID" value="MDP5274247.1"/>
    <property type="molecule type" value="Genomic_DNA"/>
</dbReference>
<feature type="chain" id="PRO_5047414100" evidence="2">
    <location>
        <begin position="21"/>
        <end position="228"/>
    </location>
</feature>
<evidence type="ECO:0000256" key="1">
    <source>
        <dbReference type="SAM" id="MobiDB-lite"/>
    </source>
</evidence>